<dbReference type="PANTHER" id="PTHR47505:SF1">
    <property type="entry name" value="DNA UTILIZATION PROTEIN YHGH"/>
    <property type="match status" value="1"/>
</dbReference>
<proteinExistence type="inferred from homology"/>
<organism evidence="2 3">
    <name type="scientific">Candidatus Colwellbacteria bacterium CG10_big_fil_rev_8_21_14_0_10_41_28</name>
    <dbReference type="NCBI Taxonomy" id="1974539"/>
    <lineage>
        <taxon>Bacteria</taxon>
        <taxon>Candidatus Colwelliibacteriota</taxon>
    </lineage>
</organism>
<evidence type="ECO:0000313" key="3">
    <source>
        <dbReference type="Proteomes" id="UP000230776"/>
    </source>
</evidence>
<dbReference type="InterPro" id="IPR000836">
    <property type="entry name" value="PRTase_dom"/>
</dbReference>
<dbReference type="InterPro" id="IPR029057">
    <property type="entry name" value="PRTase-like"/>
</dbReference>
<evidence type="ECO:0000313" key="2">
    <source>
        <dbReference type="EMBL" id="PIR98656.1"/>
    </source>
</evidence>
<accession>A0A2H0VHU9</accession>
<protein>
    <recommendedName>
        <fullName evidence="4">Phosphoribosyltransferase domain-containing protein</fullName>
    </recommendedName>
</protein>
<reference evidence="3" key="1">
    <citation type="submission" date="2017-09" db="EMBL/GenBank/DDBJ databases">
        <title>Depth-based differentiation of microbial function through sediment-hosted aquifers and enrichment of novel symbionts in the deep terrestrial subsurface.</title>
        <authorList>
            <person name="Probst A.J."/>
            <person name="Ladd B."/>
            <person name="Jarett J.K."/>
            <person name="Geller-Mcgrath D.E."/>
            <person name="Sieber C.M.K."/>
            <person name="Emerson J.B."/>
            <person name="Anantharaman K."/>
            <person name="Thomas B.C."/>
            <person name="Malmstrom R."/>
            <person name="Stieglmeier M."/>
            <person name="Klingl A."/>
            <person name="Woyke T."/>
            <person name="Ryan C.M."/>
            <person name="Banfield J.F."/>
        </authorList>
    </citation>
    <scope>NUCLEOTIDE SEQUENCE [LARGE SCALE GENOMIC DNA]</scope>
</reference>
<dbReference type="EMBL" id="PFAG01000004">
    <property type="protein sequence ID" value="PIR98656.1"/>
    <property type="molecule type" value="Genomic_DNA"/>
</dbReference>
<comment type="similarity">
    <text evidence="1">Belongs to the ComF/GntX family.</text>
</comment>
<evidence type="ECO:0000256" key="1">
    <source>
        <dbReference type="ARBA" id="ARBA00008007"/>
    </source>
</evidence>
<name>A0A2H0VHU9_9BACT</name>
<dbReference type="PANTHER" id="PTHR47505">
    <property type="entry name" value="DNA UTILIZATION PROTEIN YHGH"/>
    <property type="match status" value="1"/>
</dbReference>
<evidence type="ECO:0008006" key="4">
    <source>
        <dbReference type="Google" id="ProtNLM"/>
    </source>
</evidence>
<dbReference type="Proteomes" id="UP000230776">
    <property type="component" value="Unassembled WGS sequence"/>
</dbReference>
<dbReference type="InterPro" id="IPR051910">
    <property type="entry name" value="ComF/GntX_DNA_util-trans"/>
</dbReference>
<dbReference type="SUPFAM" id="SSF53271">
    <property type="entry name" value="PRTase-like"/>
    <property type="match status" value="1"/>
</dbReference>
<gene>
    <name evidence="2" type="ORF">COT88_00320</name>
</gene>
<dbReference type="CDD" id="cd06223">
    <property type="entry name" value="PRTases_typeI"/>
    <property type="match status" value="1"/>
</dbReference>
<sequence length="213" mass="24751">MDHLMEKLLQILFPRVCVSCEAYIEDLEPICTRCLTSVEVYEDIFKDEGFNIFSVGPYRNEILKTIIHDFKYKRILELESVLDKLISHYIFKNNIRFNKILCPIPLHKRKEKLRGFNQAQVITNILEKKGLGTMKNLLIRKIDTSPQAQIKDFRKRVKNIEGAFQLIDTNTPKDREIILVDDVYTSGSTIKEARNELLKNGFANVSVFVIAKT</sequence>
<dbReference type="Gene3D" id="3.40.50.2020">
    <property type="match status" value="1"/>
</dbReference>
<comment type="caution">
    <text evidence="2">The sequence shown here is derived from an EMBL/GenBank/DDBJ whole genome shotgun (WGS) entry which is preliminary data.</text>
</comment>
<dbReference type="AlphaFoldDB" id="A0A2H0VHU9"/>